<organism evidence="1 2">
    <name type="scientific">Sphingobium yanoikuyae</name>
    <name type="common">Sphingomonas yanoikuyae</name>
    <dbReference type="NCBI Taxonomy" id="13690"/>
    <lineage>
        <taxon>Bacteria</taxon>
        <taxon>Pseudomonadati</taxon>
        <taxon>Pseudomonadota</taxon>
        <taxon>Alphaproteobacteria</taxon>
        <taxon>Sphingomonadales</taxon>
        <taxon>Sphingomonadaceae</taxon>
        <taxon>Sphingobium</taxon>
    </lineage>
</organism>
<dbReference type="RefSeq" id="WP_169859746.1">
    <property type="nucleotide sequence ID" value="NZ_CP053021.1"/>
</dbReference>
<evidence type="ECO:0000313" key="2">
    <source>
        <dbReference type="Proteomes" id="UP000502611"/>
    </source>
</evidence>
<gene>
    <name evidence="1" type="ORF">HH800_00165</name>
</gene>
<dbReference type="AlphaFoldDB" id="A0A6M4G4Y0"/>
<dbReference type="Gene3D" id="3.30.2370.10">
    <property type="entry name" value="putative pyruvate dehydrogenase"/>
    <property type="match status" value="1"/>
</dbReference>
<accession>A0A6M4G4Y0</accession>
<evidence type="ECO:0000313" key="1">
    <source>
        <dbReference type="EMBL" id="QJR00747.1"/>
    </source>
</evidence>
<sequence>MIGFRTAEHPGAIALKGGLAPAKNAFELARFWISPDEGRSHVVIGFPDQWRLELLGSLLVESVHTAAKAYAQTAQMSEEEALRRIWQGLDEERARLNAEPAKESE</sequence>
<name>A0A6M4G4Y0_SPHYA</name>
<dbReference type="InterPro" id="IPR031796">
    <property type="entry name" value="DUF5076"/>
</dbReference>
<dbReference type="Proteomes" id="UP000502611">
    <property type="component" value="Chromosome"/>
</dbReference>
<dbReference type="EMBL" id="CP053021">
    <property type="protein sequence ID" value="QJR00747.1"/>
    <property type="molecule type" value="Genomic_DNA"/>
</dbReference>
<proteinExistence type="predicted"/>
<reference evidence="1 2" key="1">
    <citation type="submission" date="2020-04" db="EMBL/GenBank/DDBJ databases">
        <title>The Whole Genome Analysis of High salt-tolerant Sphingobium yanoikuyae YC-XJ2 with Aryl organophosphorus flame retardants (aryl-OPFRs)-degrading capacity and characteristics of Related phosphotriesterase.</title>
        <authorList>
            <person name="Li X."/>
        </authorList>
    </citation>
    <scope>NUCLEOTIDE SEQUENCE [LARGE SCALE GENOMIC DNA]</scope>
    <source>
        <strain evidence="1 2">YC-XJ2</strain>
    </source>
</reference>
<dbReference type="Pfam" id="PF16826">
    <property type="entry name" value="DUF5076"/>
    <property type="match status" value="1"/>
</dbReference>
<protein>
    <submittedName>
        <fullName evidence="1">DUF5076 domain-containing protein</fullName>
    </submittedName>
</protein>